<gene>
    <name evidence="1" type="ORF">DFH05DRAFT_1507714</name>
</gene>
<reference evidence="1 2" key="1">
    <citation type="journal article" date="2023" name="Proc. Natl. Acad. Sci. U.S.A.">
        <title>A global phylogenomic analysis of the shiitake genus Lentinula.</title>
        <authorList>
            <person name="Sierra-Patev S."/>
            <person name="Min B."/>
            <person name="Naranjo-Ortiz M."/>
            <person name="Looney B."/>
            <person name="Konkel Z."/>
            <person name="Slot J.C."/>
            <person name="Sakamoto Y."/>
            <person name="Steenwyk J.L."/>
            <person name="Rokas A."/>
            <person name="Carro J."/>
            <person name="Camarero S."/>
            <person name="Ferreira P."/>
            <person name="Molpeceres G."/>
            <person name="Ruiz-Duenas F.J."/>
            <person name="Serrano A."/>
            <person name="Henrissat B."/>
            <person name="Drula E."/>
            <person name="Hughes K.W."/>
            <person name="Mata J.L."/>
            <person name="Ishikawa N.K."/>
            <person name="Vargas-Isla R."/>
            <person name="Ushijima S."/>
            <person name="Smith C.A."/>
            <person name="Donoghue J."/>
            <person name="Ahrendt S."/>
            <person name="Andreopoulos W."/>
            <person name="He G."/>
            <person name="LaButti K."/>
            <person name="Lipzen A."/>
            <person name="Ng V."/>
            <person name="Riley R."/>
            <person name="Sandor L."/>
            <person name="Barry K."/>
            <person name="Martinez A.T."/>
            <person name="Xiao Y."/>
            <person name="Gibbons J.G."/>
            <person name="Terashima K."/>
            <person name="Grigoriev I.V."/>
            <person name="Hibbett D."/>
        </authorList>
    </citation>
    <scope>NUCLEOTIDE SEQUENCE [LARGE SCALE GENOMIC DNA]</scope>
    <source>
        <strain evidence="1 2">TFB7810</strain>
    </source>
</reference>
<sequence>MPSFVCRCLPAALSPTLENLTDLSKNLEAGAGVALNHQRSKRWLGRTESLEILVDLLLASRNVPGTPSNLTSTILDTMLCILVDSTPALRAFEQCNGVQAIVKILKRAGSPREVR</sequence>
<comment type="caution">
    <text evidence="1">The sequence shown here is derived from an EMBL/GenBank/DDBJ whole genome shotgun (WGS) entry which is preliminary data.</text>
</comment>
<evidence type="ECO:0000313" key="2">
    <source>
        <dbReference type="Proteomes" id="UP001142393"/>
    </source>
</evidence>
<name>A0A9W8NU85_9AGAR</name>
<organism evidence="1 2">
    <name type="scientific">Lentinula detonsa</name>
    <dbReference type="NCBI Taxonomy" id="2804962"/>
    <lineage>
        <taxon>Eukaryota</taxon>
        <taxon>Fungi</taxon>
        <taxon>Dikarya</taxon>
        <taxon>Basidiomycota</taxon>
        <taxon>Agaricomycotina</taxon>
        <taxon>Agaricomycetes</taxon>
        <taxon>Agaricomycetidae</taxon>
        <taxon>Agaricales</taxon>
        <taxon>Marasmiineae</taxon>
        <taxon>Omphalotaceae</taxon>
        <taxon>Lentinula</taxon>
    </lineage>
</organism>
<dbReference type="PANTHER" id="PTHR34065:SF1">
    <property type="entry name" value="CELL DIVISION CONTROL PROTEIN 14"/>
    <property type="match status" value="1"/>
</dbReference>
<keyword evidence="2" id="KW-1185">Reference proteome</keyword>
<accession>A0A9W8NU85</accession>
<dbReference type="Proteomes" id="UP001142393">
    <property type="component" value="Unassembled WGS sequence"/>
</dbReference>
<protein>
    <submittedName>
        <fullName evidence="1">Uncharacterized protein</fullName>
    </submittedName>
</protein>
<dbReference type="PANTHER" id="PTHR34065">
    <property type="entry name" value="CELL DIVISION CONTROL PROTEIN 14"/>
    <property type="match status" value="1"/>
</dbReference>
<dbReference type="EMBL" id="JANVFU010000013">
    <property type="protein sequence ID" value="KAJ3740929.1"/>
    <property type="molecule type" value="Genomic_DNA"/>
</dbReference>
<dbReference type="Pfam" id="PF08045">
    <property type="entry name" value="CDC14"/>
    <property type="match status" value="1"/>
</dbReference>
<proteinExistence type="predicted"/>
<dbReference type="AlphaFoldDB" id="A0A9W8NU85"/>
<evidence type="ECO:0000313" key="1">
    <source>
        <dbReference type="EMBL" id="KAJ3740929.1"/>
    </source>
</evidence>
<dbReference type="InterPro" id="IPR012535">
    <property type="entry name" value="Cell_div_Cdc14"/>
</dbReference>